<dbReference type="Pfam" id="PF01047">
    <property type="entry name" value="MarR"/>
    <property type="match status" value="1"/>
</dbReference>
<evidence type="ECO:0000313" key="4">
    <source>
        <dbReference type="Proteomes" id="UP000656319"/>
    </source>
</evidence>
<keyword evidence="4" id="KW-1185">Reference proteome</keyword>
<dbReference type="PANTHER" id="PTHR33164:SF95">
    <property type="entry name" value="TRANSCRIPTIONAL REGULATOR"/>
    <property type="match status" value="1"/>
</dbReference>
<dbReference type="PANTHER" id="PTHR33164">
    <property type="entry name" value="TRANSCRIPTIONAL REGULATOR, MARR FAMILY"/>
    <property type="match status" value="1"/>
</dbReference>
<sequence>MTNSTSSTRQKAPPPDAGAGAGGNDEFRLNRIPGFLIRRIQQILTAMVFEETDDCEVTPVQVAVMMSVREFPGSDQKRLAEIIAIDQSTIGNVAERLEQRGVLVRKPKPGDRRYKVLELTRAGEKLLDRSEPGVWAAQEKFFACLTNAERAAFFETLQKLVRVNGDHARVAQDLPPVATRVIKRPR</sequence>
<name>A0ABN7IGJ0_9BURK</name>
<comment type="caution">
    <text evidence="3">The sequence shown here is derived from an EMBL/GenBank/DDBJ whole genome shotgun (WGS) entry which is preliminary data.</text>
</comment>
<dbReference type="PRINTS" id="PR00598">
    <property type="entry name" value="HTHMARR"/>
</dbReference>
<reference evidence="3 4" key="1">
    <citation type="submission" date="2020-10" db="EMBL/GenBank/DDBJ databases">
        <authorList>
            <person name="Peeters C."/>
        </authorList>
    </citation>
    <scope>NUCLEOTIDE SEQUENCE [LARGE SCALE GENOMIC DNA]</scope>
    <source>
        <strain evidence="3 4">LMG 27952</strain>
    </source>
</reference>
<dbReference type="RefSeq" id="WP_201700303.1">
    <property type="nucleotide sequence ID" value="NZ_CAJHCQ010000027.1"/>
</dbReference>
<feature type="compositionally biased region" description="Polar residues" evidence="1">
    <location>
        <begin position="1"/>
        <end position="10"/>
    </location>
</feature>
<dbReference type="PROSITE" id="PS50995">
    <property type="entry name" value="HTH_MARR_2"/>
    <property type="match status" value="1"/>
</dbReference>
<accession>A0ABN7IGJ0</accession>
<dbReference type="SUPFAM" id="SSF46785">
    <property type="entry name" value="Winged helix' DNA-binding domain"/>
    <property type="match status" value="1"/>
</dbReference>
<evidence type="ECO:0000313" key="3">
    <source>
        <dbReference type="EMBL" id="CAD6559430.1"/>
    </source>
</evidence>
<evidence type="ECO:0000259" key="2">
    <source>
        <dbReference type="PROSITE" id="PS50995"/>
    </source>
</evidence>
<dbReference type="InterPro" id="IPR036388">
    <property type="entry name" value="WH-like_DNA-bd_sf"/>
</dbReference>
<dbReference type="EMBL" id="CAJHCQ010000027">
    <property type="protein sequence ID" value="CAD6559430.1"/>
    <property type="molecule type" value="Genomic_DNA"/>
</dbReference>
<evidence type="ECO:0000256" key="1">
    <source>
        <dbReference type="SAM" id="MobiDB-lite"/>
    </source>
</evidence>
<proteinExistence type="predicted"/>
<feature type="region of interest" description="Disordered" evidence="1">
    <location>
        <begin position="1"/>
        <end position="25"/>
    </location>
</feature>
<protein>
    <recommendedName>
        <fullName evidence="2">HTH marR-type domain-containing protein</fullName>
    </recommendedName>
</protein>
<dbReference type="Proteomes" id="UP000656319">
    <property type="component" value="Unassembled WGS sequence"/>
</dbReference>
<feature type="domain" description="HTH marR-type" evidence="2">
    <location>
        <begin position="33"/>
        <end position="162"/>
    </location>
</feature>
<dbReference type="InterPro" id="IPR000835">
    <property type="entry name" value="HTH_MarR-typ"/>
</dbReference>
<dbReference type="Gene3D" id="1.10.10.10">
    <property type="entry name" value="Winged helix-like DNA-binding domain superfamily/Winged helix DNA-binding domain"/>
    <property type="match status" value="1"/>
</dbReference>
<dbReference type="InterPro" id="IPR036390">
    <property type="entry name" value="WH_DNA-bd_sf"/>
</dbReference>
<organism evidence="3 4">
    <name type="scientific">Paraburkholderia hiiakae</name>
    <dbReference type="NCBI Taxonomy" id="1081782"/>
    <lineage>
        <taxon>Bacteria</taxon>
        <taxon>Pseudomonadati</taxon>
        <taxon>Pseudomonadota</taxon>
        <taxon>Betaproteobacteria</taxon>
        <taxon>Burkholderiales</taxon>
        <taxon>Burkholderiaceae</taxon>
        <taxon>Paraburkholderia</taxon>
    </lineage>
</organism>
<gene>
    <name evidence="3" type="ORF">LMG27952_06861</name>
</gene>
<dbReference type="InterPro" id="IPR039422">
    <property type="entry name" value="MarR/SlyA-like"/>
</dbReference>
<dbReference type="SMART" id="SM00347">
    <property type="entry name" value="HTH_MARR"/>
    <property type="match status" value="1"/>
</dbReference>